<proteinExistence type="predicted"/>
<gene>
    <name evidence="2" type="ORF">B7P43_G04601</name>
</gene>
<evidence type="ECO:0000313" key="3">
    <source>
        <dbReference type="Proteomes" id="UP000235965"/>
    </source>
</evidence>
<dbReference type="AlphaFoldDB" id="A0A2J7PI76"/>
<feature type="region of interest" description="Disordered" evidence="1">
    <location>
        <begin position="1"/>
        <end position="23"/>
    </location>
</feature>
<dbReference type="InParanoid" id="A0A2J7PI76"/>
<keyword evidence="3" id="KW-1185">Reference proteome</keyword>
<comment type="caution">
    <text evidence="2">The sequence shown here is derived from an EMBL/GenBank/DDBJ whole genome shotgun (WGS) entry which is preliminary data.</text>
</comment>
<name>A0A2J7PI76_9NEOP</name>
<dbReference type="Proteomes" id="UP000235965">
    <property type="component" value="Unassembled WGS sequence"/>
</dbReference>
<accession>A0A2J7PI76</accession>
<evidence type="ECO:0000313" key="2">
    <source>
        <dbReference type="EMBL" id="PNF16031.1"/>
    </source>
</evidence>
<sequence>MIGVNKKSTHNIRRKKKKKKKEVGTCDERAYLMKARAKGAGGARDGSDQLFLLAPGRPTQRKTANDYIRVVRPRVPAFGKPLQNQYLLFIM</sequence>
<feature type="compositionally biased region" description="Basic residues" evidence="1">
    <location>
        <begin position="7"/>
        <end position="21"/>
    </location>
</feature>
<dbReference type="EMBL" id="NEVH01025129">
    <property type="protein sequence ID" value="PNF16031.1"/>
    <property type="molecule type" value="Genomic_DNA"/>
</dbReference>
<reference evidence="2 3" key="1">
    <citation type="submission" date="2017-12" db="EMBL/GenBank/DDBJ databases">
        <title>Hemimetabolous genomes reveal molecular basis of termite eusociality.</title>
        <authorList>
            <person name="Harrison M.C."/>
            <person name="Jongepier E."/>
            <person name="Robertson H.M."/>
            <person name="Arning N."/>
            <person name="Bitard-Feildel T."/>
            <person name="Chao H."/>
            <person name="Childers C.P."/>
            <person name="Dinh H."/>
            <person name="Doddapaneni H."/>
            <person name="Dugan S."/>
            <person name="Gowin J."/>
            <person name="Greiner C."/>
            <person name="Han Y."/>
            <person name="Hu H."/>
            <person name="Hughes D.S.T."/>
            <person name="Huylmans A.-K."/>
            <person name="Kemena C."/>
            <person name="Kremer L.P.M."/>
            <person name="Lee S.L."/>
            <person name="Lopez-Ezquerra A."/>
            <person name="Mallet L."/>
            <person name="Monroy-Kuhn J.M."/>
            <person name="Moser A."/>
            <person name="Murali S.C."/>
            <person name="Muzny D.M."/>
            <person name="Otani S."/>
            <person name="Piulachs M.-D."/>
            <person name="Poelchau M."/>
            <person name="Qu J."/>
            <person name="Schaub F."/>
            <person name="Wada-Katsumata A."/>
            <person name="Worley K.C."/>
            <person name="Xie Q."/>
            <person name="Ylla G."/>
            <person name="Poulsen M."/>
            <person name="Gibbs R.A."/>
            <person name="Schal C."/>
            <person name="Richards S."/>
            <person name="Belles X."/>
            <person name="Korb J."/>
            <person name="Bornberg-Bauer E."/>
        </authorList>
    </citation>
    <scope>NUCLEOTIDE SEQUENCE [LARGE SCALE GENOMIC DNA]</scope>
    <source>
        <tissue evidence="2">Whole body</tissue>
    </source>
</reference>
<evidence type="ECO:0000256" key="1">
    <source>
        <dbReference type="SAM" id="MobiDB-lite"/>
    </source>
</evidence>
<protein>
    <submittedName>
        <fullName evidence="2">Uncharacterized protein</fullName>
    </submittedName>
</protein>
<organism evidence="2 3">
    <name type="scientific">Cryptotermes secundus</name>
    <dbReference type="NCBI Taxonomy" id="105785"/>
    <lineage>
        <taxon>Eukaryota</taxon>
        <taxon>Metazoa</taxon>
        <taxon>Ecdysozoa</taxon>
        <taxon>Arthropoda</taxon>
        <taxon>Hexapoda</taxon>
        <taxon>Insecta</taxon>
        <taxon>Pterygota</taxon>
        <taxon>Neoptera</taxon>
        <taxon>Polyneoptera</taxon>
        <taxon>Dictyoptera</taxon>
        <taxon>Blattodea</taxon>
        <taxon>Blattoidea</taxon>
        <taxon>Termitoidae</taxon>
        <taxon>Kalotermitidae</taxon>
        <taxon>Cryptotermitinae</taxon>
        <taxon>Cryptotermes</taxon>
    </lineage>
</organism>